<evidence type="ECO:0000313" key="21">
    <source>
        <dbReference type="EMBL" id="CAA9359488.1"/>
    </source>
</evidence>
<comment type="PTM">
    <text evidence="18">Binds 2 heme c groups covalently per subunit.</text>
</comment>
<feature type="binding site" description="axial binding residue" evidence="19">
    <location>
        <position position="62"/>
    </location>
    <ligand>
        <name>heme c</name>
        <dbReference type="ChEBI" id="CHEBI:61717"/>
        <label>1</label>
    </ligand>
    <ligandPart>
        <name>Fe</name>
        <dbReference type="ChEBI" id="CHEBI:18248"/>
    </ligandPart>
</feature>
<feature type="transmembrane region" description="Helical" evidence="17">
    <location>
        <begin position="246"/>
        <end position="265"/>
    </location>
</feature>
<dbReference type="GO" id="GO:0020037">
    <property type="term" value="F:heme binding"/>
    <property type="evidence" value="ECO:0007669"/>
    <property type="project" value="UniProtKB-UniRule"/>
</dbReference>
<feature type="domain" description="Cytochrome c" evidence="20">
    <location>
        <begin position="45"/>
        <end position="130"/>
    </location>
</feature>
<keyword evidence="11 17" id="KW-1278">Translocase</keyword>
<reference evidence="21" key="1">
    <citation type="submission" date="2020-02" db="EMBL/GenBank/DDBJ databases">
        <authorList>
            <person name="Meier V. D."/>
        </authorList>
    </citation>
    <scope>NUCLEOTIDE SEQUENCE</scope>
    <source>
        <strain evidence="21">AVDCRST_MAG46</strain>
    </source>
</reference>
<sequence length="288" mass="29944">MRFLSTRRRHPLAGLLVLLFALAAVGGLYSALAPEAASADNEQTDVVEEGRQLFLEGCASCHGMSGEGVAAEGDTNYGPSLVGVGAAAVDFQVSTGRMPMAKPATQAPEKPVIYTPDEISALAAFVASLGPGPAIPDEEYTDLEGVTEEGIAEGGEYFRTNCTACHNSVGAGGALRDGRWAPSLEDVDPVHMYEAMLTGPQQMPVFSDEVLTPQDKENVMAYIREIQEEPSGGITGGGLGPVVEGMIGWFVGIGSLVVACVWIAAHGARTSSTDASTAAARTETAEPR</sequence>
<keyword evidence="4 17" id="KW-0813">Transport</keyword>
<keyword evidence="5 17" id="KW-1003">Cell membrane</keyword>
<evidence type="ECO:0000256" key="6">
    <source>
        <dbReference type="ARBA" id="ARBA00022617"/>
    </source>
</evidence>
<dbReference type="InterPro" id="IPR050597">
    <property type="entry name" value="Cytochrome_c_Oxidase_Subunit"/>
</dbReference>
<evidence type="ECO:0000256" key="9">
    <source>
        <dbReference type="ARBA" id="ARBA00022723"/>
    </source>
</evidence>
<dbReference type="InterPro" id="IPR036909">
    <property type="entry name" value="Cyt_c-like_dom_sf"/>
</dbReference>
<keyword evidence="9 17" id="KW-0479">Metal-binding</keyword>
<evidence type="ECO:0000256" key="19">
    <source>
        <dbReference type="PIRSR" id="PIRSR000007-51"/>
    </source>
</evidence>
<dbReference type="EC" id="7.1.1.8" evidence="2 17"/>
<comment type="catalytic activity">
    <reaction evidence="16 17">
        <text>a quinol + 2 Fe(III)-[cytochrome c](out) = a quinone + 2 Fe(II)-[cytochrome c](out) + 2 H(+)(out)</text>
        <dbReference type="Rhea" id="RHEA:11484"/>
        <dbReference type="Rhea" id="RHEA-COMP:10350"/>
        <dbReference type="Rhea" id="RHEA-COMP:14399"/>
        <dbReference type="ChEBI" id="CHEBI:15378"/>
        <dbReference type="ChEBI" id="CHEBI:24646"/>
        <dbReference type="ChEBI" id="CHEBI:29033"/>
        <dbReference type="ChEBI" id="CHEBI:29034"/>
        <dbReference type="ChEBI" id="CHEBI:132124"/>
        <dbReference type="EC" id="7.1.1.8"/>
    </reaction>
</comment>
<feature type="binding site" description="axial binding residue" evidence="19">
    <location>
        <position position="166"/>
    </location>
    <ligand>
        <name>heme c</name>
        <dbReference type="ChEBI" id="CHEBI:61717"/>
        <label>2</label>
    </ligand>
    <ligandPart>
        <name>Fe</name>
        <dbReference type="ChEBI" id="CHEBI:18248"/>
    </ligandPart>
</feature>
<dbReference type="Pfam" id="PF00034">
    <property type="entry name" value="Cytochrom_C"/>
    <property type="match status" value="1"/>
</dbReference>
<accession>A0A6J4MIX9</accession>
<evidence type="ECO:0000256" key="10">
    <source>
        <dbReference type="ARBA" id="ARBA00022737"/>
    </source>
</evidence>
<evidence type="ECO:0000256" key="12">
    <source>
        <dbReference type="ARBA" id="ARBA00022982"/>
    </source>
</evidence>
<evidence type="ECO:0000256" key="15">
    <source>
        <dbReference type="ARBA" id="ARBA00023136"/>
    </source>
</evidence>
<evidence type="ECO:0000256" key="7">
    <source>
        <dbReference type="ARBA" id="ARBA00022660"/>
    </source>
</evidence>
<keyword evidence="14 17" id="KW-0408">Iron</keyword>
<evidence type="ECO:0000256" key="8">
    <source>
        <dbReference type="ARBA" id="ARBA00022692"/>
    </source>
</evidence>
<organism evidence="21">
    <name type="scientific">uncultured Nocardioidaceae bacterium</name>
    <dbReference type="NCBI Taxonomy" id="253824"/>
    <lineage>
        <taxon>Bacteria</taxon>
        <taxon>Bacillati</taxon>
        <taxon>Actinomycetota</taxon>
        <taxon>Actinomycetes</taxon>
        <taxon>Propionibacteriales</taxon>
        <taxon>Nocardioidaceae</taxon>
        <taxon>environmental samples</taxon>
    </lineage>
</organism>
<gene>
    <name evidence="21" type="ORF">AVDCRST_MAG46-3172</name>
</gene>
<comment type="subcellular location">
    <subcellularLocation>
        <location evidence="1 17">Cell membrane</location>
        <topology evidence="1 17">Multi-pass membrane protein</topology>
    </subcellularLocation>
</comment>
<keyword evidence="6 17" id="KW-0349">Heme</keyword>
<evidence type="ECO:0000256" key="3">
    <source>
        <dbReference type="ARBA" id="ARBA00017819"/>
    </source>
</evidence>
<feature type="binding site" description="covalent" evidence="18">
    <location>
        <position position="61"/>
    </location>
    <ligand>
        <name>heme c</name>
        <dbReference type="ChEBI" id="CHEBI:61717"/>
        <label>1</label>
    </ligand>
</feature>
<evidence type="ECO:0000256" key="18">
    <source>
        <dbReference type="PIRSR" id="PIRSR000007-50"/>
    </source>
</evidence>
<evidence type="ECO:0000256" key="14">
    <source>
        <dbReference type="ARBA" id="ARBA00023004"/>
    </source>
</evidence>
<comment type="caution">
    <text evidence="17">Lacks conserved residue(s) required for the propagation of feature annotation.</text>
</comment>
<dbReference type="PANTHER" id="PTHR33751">
    <property type="entry name" value="CBB3-TYPE CYTOCHROME C OXIDASE SUBUNIT FIXP"/>
    <property type="match status" value="1"/>
</dbReference>
<dbReference type="Pfam" id="PF13442">
    <property type="entry name" value="Cytochrome_CBB3"/>
    <property type="match status" value="1"/>
</dbReference>
<feature type="binding site" description="covalent" evidence="18">
    <location>
        <position position="162"/>
    </location>
    <ligand>
        <name>heme c</name>
        <dbReference type="ChEBI" id="CHEBI:61717"/>
        <label>2</label>
    </ligand>
</feature>
<keyword evidence="15 17" id="KW-0472">Membrane</keyword>
<evidence type="ECO:0000256" key="13">
    <source>
        <dbReference type="ARBA" id="ARBA00022989"/>
    </source>
</evidence>
<dbReference type="GO" id="GO:0005886">
    <property type="term" value="C:plasma membrane"/>
    <property type="evidence" value="ECO:0007669"/>
    <property type="project" value="UniProtKB-SubCell"/>
</dbReference>
<keyword evidence="13 17" id="KW-1133">Transmembrane helix</keyword>
<feature type="binding site" description="covalent" evidence="18">
    <location>
        <position position="58"/>
    </location>
    <ligand>
        <name>heme c</name>
        <dbReference type="ChEBI" id="CHEBI:61717"/>
        <label>1</label>
    </ligand>
</feature>
<keyword evidence="8 17" id="KW-0812">Transmembrane</keyword>
<dbReference type="GO" id="GO:0005506">
    <property type="term" value="F:iron ion binding"/>
    <property type="evidence" value="ECO:0007669"/>
    <property type="project" value="UniProtKB-UniRule"/>
</dbReference>
<keyword evidence="12 17" id="KW-0249">Electron transport</keyword>
<feature type="binding site" description="covalent" evidence="18">
    <location>
        <position position="165"/>
    </location>
    <ligand>
        <name>heme c</name>
        <dbReference type="ChEBI" id="CHEBI:61717"/>
        <label>2</label>
    </ligand>
</feature>
<dbReference type="PANTHER" id="PTHR33751:SF13">
    <property type="entry name" value="CYTOCHROME BC1 COMPLEX CYTOCHROME C SUBUNIT"/>
    <property type="match status" value="1"/>
</dbReference>
<keyword evidence="7 17" id="KW-0679">Respiratory chain</keyword>
<dbReference type="EMBL" id="CADCUD010000221">
    <property type="protein sequence ID" value="CAA9359488.1"/>
    <property type="molecule type" value="Genomic_DNA"/>
</dbReference>
<evidence type="ECO:0000256" key="2">
    <source>
        <dbReference type="ARBA" id="ARBA00012951"/>
    </source>
</evidence>
<protein>
    <recommendedName>
        <fullName evidence="3 17">Cytochrome bc1 complex cytochrome c subunit</fullName>
        <ecNumber evidence="2 17">7.1.1.8</ecNumber>
    </recommendedName>
</protein>
<evidence type="ECO:0000256" key="17">
    <source>
        <dbReference type="PIRNR" id="PIRNR000007"/>
    </source>
</evidence>
<evidence type="ECO:0000256" key="5">
    <source>
        <dbReference type="ARBA" id="ARBA00022475"/>
    </source>
</evidence>
<dbReference type="InterPro" id="IPR009056">
    <property type="entry name" value="Cyt_c-like_dom"/>
</dbReference>
<proteinExistence type="predicted"/>
<dbReference type="Gene3D" id="1.10.760.10">
    <property type="entry name" value="Cytochrome c-like domain"/>
    <property type="match status" value="2"/>
</dbReference>
<evidence type="ECO:0000256" key="1">
    <source>
        <dbReference type="ARBA" id="ARBA00004651"/>
    </source>
</evidence>
<dbReference type="InterPro" id="IPR009152">
    <property type="entry name" value="bc1_cytC-su"/>
</dbReference>
<dbReference type="PIRSF" id="PIRSF000007">
    <property type="entry name" value="Ubiq_cycred_cyc"/>
    <property type="match status" value="1"/>
</dbReference>
<dbReference type="GO" id="GO:0008121">
    <property type="term" value="F:quinol-cytochrome-c reductase activity"/>
    <property type="evidence" value="ECO:0007669"/>
    <property type="project" value="UniProtKB-UniRule"/>
</dbReference>
<keyword evidence="10" id="KW-0677">Repeat</keyword>
<feature type="domain" description="Cytochrome c" evidence="20">
    <location>
        <begin position="149"/>
        <end position="227"/>
    </location>
</feature>
<evidence type="ECO:0000256" key="11">
    <source>
        <dbReference type="ARBA" id="ARBA00022967"/>
    </source>
</evidence>
<evidence type="ECO:0000256" key="4">
    <source>
        <dbReference type="ARBA" id="ARBA00022448"/>
    </source>
</evidence>
<name>A0A6J4MIX9_9ACTN</name>
<evidence type="ECO:0000259" key="20">
    <source>
        <dbReference type="PROSITE" id="PS51007"/>
    </source>
</evidence>
<dbReference type="PROSITE" id="PS51007">
    <property type="entry name" value="CYTC"/>
    <property type="match status" value="2"/>
</dbReference>
<evidence type="ECO:0000256" key="16">
    <source>
        <dbReference type="ARBA" id="ARBA00029351"/>
    </source>
</evidence>
<dbReference type="SUPFAM" id="SSF46626">
    <property type="entry name" value="Cytochrome c"/>
    <property type="match status" value="2"/>
</dbReference>
<comment type="subunit">
    <text evidence="17">The cytochrome bc1 complex is composed of a cytochrome b (QcrB), the Rieske iron-sulfur protein (QcrA) and a diheme cytochrome c (QcrC) subunit.</text>
</comment>
<dbReference type="AlphaFoldDB" id="A0A6J4MIX9"/>